<gene>
    <name evidence="4" type="primary">6046590</name>
    <name evidence="3" type="ORF">CpipJ_CPIJ013672</name>
</gene>
<evidence type="ECO:0000313" key="5">
    <source>
        <dbReference type="Proteomes" id="UP000002320"/>
    </source>
</evidence>
<dbReference type="eggNOG" id="KOG0740">
    <property type="taxonomic scope" value="Eukaryota"/>
</dbReference>
<reference evidence="4" key="2">
    <citation type="submission" date="2021-02" db="UniProtKB">
        <authorList>
            <consortium name="EnsemblMetazoa"/>
        </authorList>
    </citation>
    <scope>IDENTIFICATION</scope>
    <source>
        <strain evidence="4">JHB</strain>
    </source>
</reference>
<dbReference type="Gene3D" id="1.20.58.80">
    <property type="entry name" value="Phosphotransferase system, lactose/cellobiose-type IIA subunit"/>
    <property type="match status" value="1"/>
</dbReference>
<evidence type="ECO:0000256" key="1">
    <source>
        <dbReference type="SAM" id="MobiDB-lite"/>
    </source>
</evidence>
<keyword evidence="5" id="KW-1185">Reference proteome</keyword>
<keyword evidence="2" id="KW-1133">Transmembrane helix</keyword>
<feature type="region of interest" description="Disordered" evidence="1">
    <location>
        <begin position="24"/>
        <end position="60"/>
    </location>
</feature>
<reference evidence="3" key="1">
    <citation type="submission" date="2007-03" db="EMBL/GenBank/DDBJ databases">
        <title>Annotation of Culex pipiens quinquefasciatus.</title>
        <authorList>
            <consortium name="The Broad Institute Genome Sequencing Platform"/>
            <person name="Atkinson P.W."/>
            <person name="Hemingway J."/>
            <person name="Christensen B.M."/>
            <person name="Higgs S."/>
            <person name="Kodira C."/>
            <person name="Hannick L."/>
            <person name="Megy K."/>
            <person name="O'Leary S."/>
            <person name="Pearson M."/>
            <person name="Haas B.J."/>
            <person name="Mauceli E."/>
            <person name="Wortman J.R."/>
            <person name="Lee N.H."/>
            <person name="Guigo R."/>
            <person name="Stanke M."/>
            <person name="Alvarado L."/>
            <person name="Amedeo P."/>
            <person name="Antoine C.H."/>
            <person name="Arensburger P."/>
            <person name="Bidwell S.L."/>
            <person name="Crawford M."/>
            <person name="Camaro F."/>
            <person name="Devon K."/>
            <person name="Engels R."/>
            <person name="Hammond M."/>
            <person name="Howarth C."/>
            <person name="Koehrsen M."/>
            <person name="Lawson D."/>
            <person name="Montgomery P."/>
            <person name="Nene V."/>
            <person name="Nusbaum C."/>
            <person name="Puiu D."/>
            <person name="Romero-Severson J."/>
            <person name="Severson D.W."/>
            <person name="Shumway M."/>
            <person name="Sisk P."/>
            <person name="Stolte C."/>
            <person name="Zeng Q."/>
            <person name="Eisenstadt E."/>
            <person name="Fraser-Liggett C."/>
            <person name="Strausberg R."/>
            <person name="Galagan J."/>
            <person name="Birren B."/>
            <person name="Collins F.H."/>
        </authorList>
    </citation>
    <scope>NUCLEOTIDE SEQUENCE [LARGE SCALE GENOMIC DNA]</scope>
    <source>
        <strain evidence="3">JHB</strain>
    </source>
</reference>
<organism>
    <name type="scientific">Culex quinquefasciatus</name>
    <name type="common">Southern house mosquito</name>
    <name type="synonym">Culex pungens</name>
    <dbReference type="NCBI Taxonomy" id="7176"/>
    <lineage>
        <taxon>Eukaryota</taxon>
        <taxon>Metazoa</taxon>
        <taxon>Ecdysozoa</taxon>
        <taxon>Arthropoda</taxon>
        <taxon>Hexapoda</taxon>
        <taxon>Insecta</taxon>
        <taxon>Pterygota</taxon>
        <taxon>Neoptera</taxon>
        <taxon>Endopterygota</taxon>
        <taxon>Diptera</taxon>
        <taxon>Nematocera</taxon>
        <taxon>Culicoidea</taxon>
        <taxon>Culicidae</taxon>
        <taxon>Culicinae</taxon>
        <taxon>Culicini</taxon>
        <taxon>Culex</taxon>
        <taxon>Culex</taxon>
    </lineage>
</organism>
<protein>
    <submittedName>
        <fullName evidence="3 4">Uncharacterized protein</fullName>
    </submittedName>
</protein>
<dbReference type="InParanoid" id="B0X293"/>
<evidence type="ECO:0000313" key="3">
    <source>
        <dbReference type="EMBL" id="EDS39116.1"/>
    </source>
</evidence>
<sequence>MERIPEDATAAPLFTFLNYRPELPAVPVPSANVSQQTSVSFDGTPNSGGGSVAGPSSRDDDNNYCKFCLDSIESVSTAAAGRSSSSSPPGCPDQGSEAPAPITPGDASTKTTTNATPSRSNRGTELRALMVRNKYSLSNAGKSPSKKSRTNSAKQHDASDNEGGGEGSSGSGTLTGTESGAPMRCDTVHKQNLYIISFPVIFVFNVVRSLLYQLFIIFRYIYNFTTKVVYRPVKKDCGLEIVINHQQQQQESHQSQLDPQLNNPLVHQYDPQQHHPLQYSSSGVLVNSEGREMSGVQRSASGSQVGPGDPLLAKQKHHHRRAFEYISKALKIDEENEATLLGRHIDEQVR</sequence>
<dbReference type="EnsemblMetazoa" id="CPIJ013672-RA">
    <property type="protein sequence ID" value="CPIJ013672-PA"/>
    <property type="gene ID" value="CPIJ013672"/>
</dbReference>
<keyword evidence="2" id="KW-0812">Transmembrane</keyword>
<dbReference type="EMBL" id="DS232283">
    <property type="protein sequence ID" value="EDS39116.1"/>
    <property type="molecule type" value="Genomic_DNA"/>
</dbReference>
<dbReference type="STRING" id="7176.B0X293"/>
<proteinExistence type="predicted"/>
<name>B0X293_CULQU</name>
<feature type="compositionally biased region" description="Polar residues" evidence="1">
    <location>
        <begin position="31"/>
        <end position="45"/>
    </location>
</feature>
<dbReference type="OrthoDB" id="10251136at2759"/>
<dbReference type="KEGG" id="cqu:CpipJ_CPIJ013672"/>
<evidence type="ECO:0000313" key="4">
    <source>
        <dbReference type="EnsemblMetazoa" id="CPIJ013672-PA"/>
    </source>
</evidence>
<accession>B0X293</accession>
<keyword evidence="2" id="KW-0472">Membrane</keyword>
<dbReference type="AlphaFoldDB" id="B0X293"/>
<feature type="region of interest" description="Disordered" evidence="1">
    <location>
        <begin position="79"/>
        <end position="179"/>
    </location>
</feature>
<evidence type="ECO:0000256" key="2">
    <source>
        <dbReference type="SAM" id="Phobius"/>
    </source>
</evidence>
<feature type="transmembrane region" description="Helical" evidence="2">
    <location>
        <begin position="193"/>
        <end position="222"/>
    </location>
</feature>
<dbReference type="HOGENOM" id="CLU_792878_0_0_1"/>
<feature type="compositionally biased region" description="Polar residues" evidence="1">
    <location>
        <begin position="106"/>
        <end position="123"/>
    </location>
</feature>
<feature type="compositionally biased region" description="Low complexity" evidence="1">
    <location>
        <begin position="79"/>
        <end position="96"/>
    </location>
</feature>
<dbReference type="VEuPathDB" id="VectorBase:CPIJ013672"/>
<dbReference type="VEuPathDB" id="VectorBase:CQUJHB018481"/>
<dbReference type="Proteomes" id="UP000002320">
    <property type="component" value="Unassembled WGS sequence"/>
</dbReference>